<reference evidence="2 3" key="1">
    <citation type="journal article" date="2018" name="Nat. Biotechnol.">
        <title>A standardized bacterial taxonomy based on genome phylogeny substantially revises the tree of life.</title>
        <authorList>
            <person name="Parks D.H."/>
            <person name="Chuvochina M."/>
            <person name="Waite D.W."/>
            <person name="Rinke C."/>
            <person name="Skarshewski A."/>
            <person name="Chaumeil P.A."/>
            <person name="Hugenholtz P."/>
        </authorList>
    </citation>
    <scope>NUCLEOTIDE SEQUENCE [LARGE SCALE GENOMIC DNA]</scope>
    <source>
        <strain evidence="2">UBA9669</strain>
    </source>
</reference>
<feature type="domain" description="Glycosyltransferase 2-like" evidence="1">
    <location>
        <begin position="4"/>
        <end position="149"/>
    </location>
</feature>
<organism evidence="2 3">
    <name type="scientific">Acinetobacter ursingii</name>
    <dbReference type="NCBI Taxonomy" id="108980"/>
    <lineage>
        <taxon>Bacteria</taxon>
        <taxon>Pseudomonadati</taxon>
        <taxon>Pseudomonadota</taxon>
        <taxon>Gammaproteobacteria</taxon>
        <taxon>Moraxellales</taxon>
        <taxon>Moraxellaceae</taxon>
        <taxon>Acinetobacter</taxon>
    </lineage>
</organism>
<dbReference type="CDD" id="cd00761">
    <property type="entry name" value="Glyco_tranf_GTA_type"/>
    <property type="match status" value="1"/>
</dbReference>
<dbReference type="PANTHER" id="PTHR22916:SF3">
    <property type="entry name" value="UDP-GLCNAC:BETAGAL BETA-1,3-N-ACETYLGLUCOSAMINYLTRANSFERASE-LIKE PROTEIN 1"/>
    <property type="match status" value="1"/>
</dbReference>
<protein>
    <recommendedName>
        <fullName evidence="1">Glycosyltransferase 2-like domain-containing protein</fullName>
    </recommendedName>
</protein>
<comment type="caution">
    <text evidence="2">The sequence shown here is derived from an EMBL/GenBank/DDBJ whole genome shotgun (WGS) entry which is preliminary data.</text>
</comment>
<evidence type="ECO:0000313" key="3">
    <source>
        <dbReference type="Proteomes" id="UP000263596"/>
    </source>
</evidence>
<dbReference type="GO" id="GO:0016758">
    <property type="term" value="F:hexosyltransferase activity"/>
    <property type="evidence" value="ECO:0007669"/>
    <property type="project" value="UniProtKB-ARBA"/>
</dbReference>
<dbReference type="InterPro" id="IPR001173">
    <property type="entry name" value="Glyco_trans_2-like"/>
</dbReference>
<proteinExistence type="predicted"/>
<name>A0A3F3L1B7_9GAMM</name>
<accession>A0A3F3L1B7</accession>
<dbReference type="Pfam" id="PF00535">
    <property type="entry name" value="Glycos_transf_2"/>
    <property type="match status" value="1"/>
</dbReference>
<dbReference type="Gene3D" id="3.90.550.10">
    <property type="entry name" value="Spore Coat Polysaccharide Biosynthesis Protein SpsA, Chain A"/>
    <property type="match status" value="1"/>
</dbReference>
<dbReference type="RefSeq" id="WP_104795225.1">
    <property type="nucleotide sequence ID" value="NZ_BHGA01000007.1"/>
</dbReference>
<dbReference type="Proteomes" id="UP000263596">
    <property type="component" value="Unassembled WGS sequence"/>
</dbReference>
<dbReference type="SUPFAM" id="SSF53448">
    <property type="entry name" value="Nucleotide-diphospho-sugar transferases"/>
    <property type="match status" value="1"/>
</dbReference>
<sequence length="323" mass="37770">MRISLIIPVYNVEKYIIQCLESVVPQLSEYIEVILVNDGSPDNSMSLVNEYIDKIDPKIQKQIKIINQKNKGLSGARNTGIDHAEGEYIAFLDSDDILYNGYFDALLNIINEFSPDIVEFDAVRFGDNGENYSFYQLSKTEGIYEINEDYLKNLCNQSIWYAWKRIYNKKLFTSIRYPVGVNFEDIYTTPYLFIEAKTIYLLPKKLIGYRVNASSITNTKSEKNLKDLKLSVLKLEGDVQKYPFLLAGVVSMSRIYIYDVFKMKGFFEARREWQNLKNNINLKKHLEFKKEYVEGFKNLLFLKSVFLYIYVAYIVLKLKEVKT</sequence>
<dbReference type="AlphaFoldDB" id="A0A3F3L1B7"/>
<dbReference type="EMBL" id="DPVE01000251">
    <property type="protein sequence ID" value="HCK31250.1"/>
    <property type="molecule type" value="Genomic_DNA"/>
</dbReference>
<evidence type="ECO:0000259" key="1">
    <source>
        <dbReference type="Pfam" id="PF00535"/>
    </source>
</evidence>
<gene>
    <name evidence="2" type="ORF">DHW29_14400</name>
</gene>
<dbReference type="PANTHER" id="PTHR22916">
    <property type="entry name" value="GLYCOSYLTRANSFERASE"/>
    <property type="match status" value="1"/>
</dbReference>
<dbReference type="InterPro" id="IPR029044">
    <property type="entry name" value="Nucleotide-diphossugar_trans"/>
</dbReference>
<evidence type="ECO:0000313" key="2">
    <source>
        <dbReference type="EMBL" id="HCK31250.1"/>
    </source>
</evidence>